<keyword evidence="1" id="KW-1185">Reference proteome</keyword>
<dbReference type="RefSeq" id="XP_029636854.1">
    <property type="nucleotide sequence ID" value="XM_029780994.1"/>
</dbReference>
<reference evidence="2" key="1">
    <citation type="submission" date="2025-08" db="UniProtKB">
        <authorList>
            <consortium name="RefSeq"/>
        </authorList>
    </citation>
    <scope>IDENTIFICATION</scope>
</reference>
<gene>
    <name evidence="2" type="primary">LOC115212154</name>
</gene>
<dbReference type="InterPro" id="IPR012337">
    <property type="entry name" value="RNaseH-like_sf"/>
</dbReference>
<protein>
    <submittedName>
        <fullName evidence="2">Uncharacterized protein LOC115212154</fullName>
    </submittedName>
</protein>
<dbReference type="SUPFAM" id="SSF53098">
    <property type="entry name" value="Ribonuclease H-like"/>
    <property type="match status" value="1"/>
</dbReference>
<dbReference type="Proteomes" id="UP000515154">
    <property type="component" value="Linkage group LG5"/>
</dbReference>
<accession>A0A6P7SEL5</accession>
<organism evidence="1 2">
    <name type="scientific">Octopus sinensis</name>
    <name type="common">East Asian common octopus</name>
    <dbReference type="NCBI Taxonomy" id="2607531"/>
    <lineage>
        <taxon>Eukaryota</taxon>
        <taxon>Metazoa</taxon>
        <taxon>Spiralia</taxon>
        <taxon>Lophotrochozoa</taxon>
        <taxon>Mollusca</taxon>
        <taxon>Cephalopoda</taxon>
        <taxon>Coleoidea</taxon>
        <taxon>Octopodiformes</taxon>
        <taxon>Octopoda</taxon>
        <taxon>Incirrata</taxon>
        <taxon>Octopodidae</taxon>
        <taxon>Octopus</taxon>
    </lineage>
</organism>
<sequence length="168" mass="19260">MSHNAQTNKIKNDKIQHWHIELSSYSYHVVCRTGTENLTADALSHAFCYASTLGSSDRLKEIYSPLCHPGILRMFHFVKSKNLLFCINAVMQMTANCNVCCELKSFYKHFDSYLIKATQPFERLSVDFSGPLPSNSYKYLLAAIDEYSHFPFAFPSPNKCFSCQNMFL</sequence>
<name>A0A6P7SEL5_9MOLL</name>
<evidence type="ECO:0000313" key="1">
    <source>
        <dbReference type="Proteomes" id="UP000515154"/>
    </source>
</evidence>
<dbReference type="AlphaFoldDB" id="A0A6P7SEL5"/>
<dbReference type="InterPro" id="IPR036397">
    <property type="entry name" value="RNaseH_sf"/>
</dbReference>
<dbReference type="Gene3D" id="3.30.420.10">
    <property type="entry name" value="Ribonuclease H-like superfamily/Ribonuclease H"/>
    <property type="match status" value="1"/>
</dbReference>
<dbReference type="GO" id="GO:0003676">
    <property type="term" value="F:nucleic acid binding"/>
    <property type="evidence" value="ECO:0007669"/>
    <property type="project" value="InterPro"/>
</dbReference>
<dbReference type="KEGG" id="osn:115212154"/>
<evidence type="ECO:0000313" key="2">
    <source>
        <dbReference type="RefSeq" id="XP_029636854.1"/>
    </source>
</evidence>
<proteinExistence type="predicted"/>